<dbReference type="PANTHER" id="PTHR30576:SF10">
    <property type="entry name" value="SLL5057 PROTEIN"/>
    <property type="match status" value="1"/>
</dbReference>
<comment type="subcellular location">
    <subcellularLocation>
        <location evidence="1">Membrane</location>
        <topology evidence="1">Multi-pass membrane protein</topology>
    </subcellularLocation>
</comment>
<sequence length="551" mass="59375">MSQLGHRLRRSGETGHSAHTRHAASISLFSFARVRRGGDVSIAAENHFGRLNLSDDRRGTAAGPRSSWASSKPFIARTTPYNAPETLARSQPWSAASRHYLRVGILSDVFATGVATAVVLLMRLRDFDVVVLGWSVGVGVLFVVAVAIMRGYEVRGMGDGPGEYQALLRAALLLALALMAVDYVTQAEVPRAVVLAGMPTSVLASAVLRHAHRKALHRERAKGQSMMRTLVVGDVSAVEPVVRNLSGAPYHGYQIIGTCVPSVRGELPDAPAPVLGAVADVPQVVADYAVDTVVVAGSCVTGDALRRLSWALGRTAAELVVSPGLVEVAGPRVTVQPTAGLSLLRLEIEPPRPRLVAKAVMDRVLGTALLVAAIPVIGIAAIAVRLTSPGSAFYPQTRVGVDGETFTMWKIRSMYADADERRASLLARNEASGLLFKMKDDPRVTSVGRLLRRYSLDELPQLLNVVRGDMSLVGPRPPLADEVAAYEDQVFRRLRVRPGLTGLWQVSGRSDLSWEDAVRLDLRYVDNWSVAMDLTILWKTARAVVSRAGAY</sequence>
<keyword evidence="3 6" id="KW-0812">Transmembrane</keyword>
<protein>
    <submittedName>
        <fullName evidence="8">Putative sugar transferase EpsL</fullName>
        <ecNumber evidence="8">2.-.-.-</ecNumber>
    </submittedName>
</protein>
<evidence type="ECO:0000256" key="5">
    <source>
        <dbReference type="ARBA" id="ARBA00023136"/>
    </source>
</evidence>
<feature type="domain" description="Bacterial sugar transferase" evidence="7">
    <location>
        <begin position="358"/>
        <end position="545"/>
    </location>
</feature>
<reference evidence="8" key="1">
    <citation type="submission" date="2016-10" db="EMBL/GenBank/DDBJ databases">
        <title>Sequence of Gallionella enrichment culture.</title>
        <authorList>
            <person name="Poehlein A."/>
            <person name="Muehling M."/>
            <person name="Daniel R."/>
        </authorList>
    </citation>
    <scope>NUCLEOTIDE SEQUENCE</scope>
</reference>
<evidence type="ECO:0000256" key="3">
    <source>
        <dbReference type="ARBA" id="ARBA00022692"/>
    </source>
</evidence>
<feature type="transmembrane region" description="Helical" evidence="6">
    <location>
        <begin position="100"/>
        <end position="124"/>
    </location>
</feature>
<dbReference type="InterPro" id="IPR017475">
    <property type="entry name" value="EPS_sugar_tfrase"/>
</dbReference>
<accession>A0A1J5RIJ1</accession>
<dbReference type="GO" id="GO:0016020">
    <property type="term" value="C:membrane"/>
    <property type="evidence" value="ECO:0007669"/>
    <property type="project" value="UniProtKB-SubCell"/>
</dbReference>
<dbReference type="EC" id="2.-.-.-" evidence="8"/>
<feature type="transmembrane region" description="Helical" evidence="6">
    <location>
        <begin position="189"/>
        <end position="208"/>
    </location>
</feature>
<feature type="transmembrane region" description="Helical" evidence="6">
    <location>
        <begin position="164"/>
        <end position="183"/>
    </location>
</feature>
<name>A0A1J5RIJ1_9ZZZZ</name>
<dbReference type="NCBIfam" id="TIGR03025">
    <property type="entry name" value="EPS_sugtrans"/>
    <property type="match status" value="1"/>
</dbReference>
<feature type="transmembrane region" description="Helical" evidence="6">
    <location>
        <begin position="130"/>
        <end position="152"/>
    </location>
</feature>
<organism evidence="8">
    <name type="scientific">mine drainage metagenome</name>
    <dbReference type="NCBI Taxonomy" id="410659"/>
    <lineage>
        <taxon>unclassified sequences</taxon>
        <taxon>metagenomes</taxon>
        <taxon>ecological metagenomes</taxon>
    </lineage>
</organism>
<keyword evidence="5 6" id="KW-0472">Membrane</keyword>
<evidence type="ECO:0000259" key="7">
    <source>
        <dbReference type="Pfam" id="PF02397"/>
    </source>
</evidence>
<keyword evidence="4 6" id="KW-1133">Transmembrane helix</keyword>
<dbReference type="GO" id="GO:0016780">
    <property type="term" value="F:phosphotransferase activity, for other substituted phosphate groups"/>
    <property type="evidence" value="ECO:0007669"/>
    <property type="project" value="TreeGrafter"/>
</dbReference>
<dbReference type="PANTHER" id="PTHR30576">
    <property type="entry name" value="COLANIC BIOSYNTHESIS UDP-GLUCOSE LIPID CARRIER TRANSFERASE"/>
    <property type="match status" value="1"/>
</dbReference>
<evidence type="ECO:0000256" key="1">
    <source>
        <dbReference type="ARBA" id="ARBA00004141"/>
    </source>
</evidence>
<evidence type="ECO:0000256" key="2">
    <source>
        <dbReference type="ARBA" id="ARBA00022679"/>
    </source>
</evidence>
<gene>
    <name evidence="8" type="primary">epsL_2</name>
    <name evidence="8" type="ORF">GALL_223680</name>
</gene>
<dbReference type="InterPro" id="IPR003362">
    <property type="entry name" value="Bact_transf"/>
</dbReference>
<evidence type="ECO:0000256" key="4">
    <source>
        <dbReference type="ARBA" id="ARBA00022989"/>
    </source>
</evidence>
<dbReference type="EMBL" id="MLJW01000163">
    <property type="protein sequence ID" value="OIQ95593.1"/>
    <property type="molecule type" value="Genomic_DNA"/>
</dbReference>
<proteinExistence type="predicted"/>
<evidence type="ECO:0000313" key="8">
    <source>
        <dbReference type="EMBL" id="OIQ95593.1"/>
    </source>
</evidence>
<keyword evidence="2 8" id="KW-0808">Transferase</keyword>
<dbReference type="Pfam" id="PF02397">
    <property type="entry name" value="Bac_transf"/>
    <property type="match status" value="1"/>
</dbReference>
<evidence type="ECO:0000256" key="6">
    <source>
        <dbReference type="SAM" id="Phobius"/>
    </source>
</evidence>
<feature type="transmembrane region" description="Helical" evidence="6">
    <location>
        <begin position="364"/>
        <end position="386"/>
    </location>
</feature>
<dbReference type="AlphaFoldDB" id="A0A1J5RIJ1"/>
<comment type="caution">
    <text evidence="8">The sequence shown here is derived from an EMBL/GenBank/DDBJ whole genome shotgun (WGS) entry which is preliminary data.</text>
</comment>